<reference evidence="2" key="2">
    <citation type="journal article" date="2023" name="Plants (Basel)">
        <title>Annotation of the Turnera subulata (Passifloraceae) Draft Genome Reveals the S-Locus Evolved after the Divergence of Turneroideae from Passifloroideae in a Stepwise Manner.</title>
        <authorList>
            <person name="Henning P.M."/>
            <person name="Roalson E.H."/>
            <person name="Mir W."/>
            <person name="McCubbin A.G."/>
            <person name="Shore J.S."/>
        </authorList>
    </citation>
    <scope>NUCLEOTIDE SEQUENCE</scope>
    <source>
        <strain evidence="2">F60SS</strain>
    </source>
</reference>
<dbReference type="EMBL" id="JAKUCV010004801">
    <property type="protein sequence ID" value="KAJ4833991.1"/>
    <property type="molecule type" value="Genomic_DNA"/>
</dbReference>
<comment type="caution">
    <text evidence="2">The sequence shown here is derived from an EMBL/GenBank/DDBJ whole genome shotgun (WGS) entry which is preliminary data.</text>
</comment>
<keyword evidence="3" id="KW-1185">Reference proteome</keyword>
<sequence length="156" mass="17395">MCFIRGSHSALCLEDLLGVEYRQLLVHLPTNLRTSSIRITGNATANTKSHSFRLRGTIPNICARNGTYRIKKCKPNETDMARRSHGLTHGGITARLMSSERALRELNISIATKTERERVEALIFPERKYSHGSDSKLKTLGPAVKGATEKPSQELH</sequence>
<feature type="region of interest" description="Disordered" evidence="1">
    <location>
        <begin position="131"/>
        <end position="156"/>
    </location>
</feature>
<dbReference type="Proteomes" id="UP001141552">
    <property type="component" value="Unassembled WGS sequence"/>
</dbReference>
<gene>
    <name evidence="2" type="ORF">Tsubulata_016522</name>
</gene>
<dbReference type="AlphaFoldDB" id="A0A9Q0FPB3"/>
<evidence type="ECO:0000313" key="3">
    <source>
        <dbReference type="Proteomes" id="UP001141552"/>
    </source>
</evidence>
<feature type="compositionally biased region" description="Basic and acidic residues" evidence="1">
    <location>
        <begin position="147"/>
        <end position="156"/>
    </location>
</feature>
<proteinExistence type="predicted"/>
<evidence type="ECO:0000256" key="1">
    <source>
        <dbReference type="SAM" id="MobiDB-lite"/>
    </source>
</evidence>
<accession>A0A9Q0FPB3</accession>
<reference evidence="2" key="1">
    <citation type="submission" date="2022-02" db="EMBL/GenBank/DDBJ databases">
        <authorList>
            <person name="Henning P.M."/>
            <person name="McCubbin A.G."/>
            <person name="Shore J.S."/>
        </authorList>
    </citation>
    <scope>NUCLEOTIDE SEQUENCE</scope>
    <source>
        <strain evidence="2">F60SS</strain>
        <tissue evidence="2">Leaves</tissue>
    </source>
</reference>
<protein>
    <submittedName>
        <fullName evidence="2">Uncharacterized protein</fullName>
    </submittedName>
</protein>
<organism evidence="2 3">
    <name type="scientific">Turnera subulata</name>
    <dbReference type="NCBI Taxonomy" id="218843"/>
    <lineage>
        <taxon>Eukaryota</taxon>
        <taxon>Viridiplantae</taxon>
        <taxon>Streptophyta</taxon>
        <taxon>Embryophyta</taxon>
        <taxon>Tracheophyta</taxon>
        <taxon>Spermatophyta</taxon>
        <taxon>Magnoliopsida</taxon>
        <taxon>eudicotyledons</taxon>
        <taxon>Gunneridae</taxon>
        <taxon>Pentapetalae</taxon>
        <taxon>rosids</taxon>
        <taxon>fabids</taxon>
        <taxon>Malpighiales</taxon>
        <taxon>Passifloraceae</taxon>
        <taxon>Turnera</taxon>
    </lineage>
</organism>
<name>A0A9Q0FPB3_9ROSI</name>
<evidence type="ECO:0000313" key="2">
    <source>
        <dbReference type="EMBL" id="KAJ4833991.1"/>
    </source>
</evidence>